<dbReference type="EMBL" id="AUSU01004729">
    <property type="protein sequence ID" value="EPS64583.1"/>
    <property type="molecule type" value="Genomic_DNA"/>
</dbReference>
<evidence type="ECO:0000256" key="5">
    <source>
        <dbReference type="ARBA" id="ARBA00023136"/>
    </source>
</evidence>
<evidence type="ECO:0000313" key="9">
    <source>
        <dbReference type="Proteomes" id="UP000015453"/>
    </source>
</evidence>
<dbReference type="AlphaFoldDB" id="S8DNK0"/>
<feature type="transmembrane region" description="Helical" evidence="7">
    <location>
        <begin position="190"/>
        <end position="215"/>
    </location>
</feature>
<protein>
    <recommendedName>
        <fullName evidence="10">Proton-dependent oligopeptide transport family protein</fullName>
    </recommendedName>
</protein>
<feature type="non-terminal residue" evidence="8">
    <location>
        <position position="1"/>
    </location>
</feature>
<dbReference type="Gene3D" id="1.20.1250.20">
    <property type="entry name" value="MFS general substrate transporter like domains"/>
    <property type="match status" value="1"/>
</dbReference>
<keyword evidence="9" id="KW-1185">Reference proteome</keyword>
<keyword evidence="5 7" id="KW-0472">Membrane</keyword>
<evidence type="ECO:0000256" key="7">
    <source>
        <dbReference type="SAM" id="Phobius"/>
    </source>
</evidence>
<name>S8DNK0_9LAMI</name>
<comment type="similarity">
    <text evidence="2">Belongs to the major facilitator superfamily. Proton-dependent oligopeptide transporter (POT/PTR) (TC 2.A.17) family.</text>
</comment>
<feature type="transmembrane region" description="Helical" evidence="7">
    <location>
        <begin position="77"/>
        <end position="98"/>
    </location>
</feature>
<dbReference type="InterPro" id="IPR036259">
    <property type="entry name" value="MFS_trans_sf"/>
</dbReference>
<reference evidence="8 9" key="1">
    <citation type="journal article" date="2013" name="BMC Genomics">
        <title>The miniature genome of a carnivorous plant Genlisea aurea contains a low number of genes and short non-coding sequences.</title>
        <authorList>
            <person name="Leushkin E.V."/>
            <person name="Sutormin R.A."/>
            <person name="Nabieva E.R."/>
            <person name="Penin A.A."/>
            <person name="Kondrashov A.S."/>
            <person name="Logacheva M.D."/>
        </authorList>
    </citation>
    <scope>NUCLEOTIDE SEQUENCE [LARGE SCALE GENOMIC DNA]</scope>
</reference>
<comment type="caution">
    <text evidence="8">The sequence shown here is derived from an EMBL/GenBank/DDBJ whole genome shotgun (WGS) entry which is preliminary data.</text>
</comment>
<feature type="transmembrane region" description="Helical" evidence="7">
    <location>
        <begin position="119"/>
        <end position="139"/>
    </location>
</feature>
<dbReference type="PANTHER" id="PTHR11654">
    <property type="entry name" value="OLIGOPEPTIDE TRANSPORTER-RELATED"/>
    <property type="match status" value="1"/>
</dbReference>
<evidence type="ECO:0000313" key="8">
    <source>
        <dbReference type="EMBL" id="EPS64583.1"/>
    </source>
</evidence>
<dbReference type="GO" id="GO:0022857">
    <property type="term" value="F:transmembrane transporter activity"/>
    <property type="evidence" value="ECO:0007669"/>
    <property type="project" value="InterPro"/>
</dbReference>
<evidence type="ECO:0000256" key="3">
    <source>
        <dbReference type="ARBA" id="ARBA00022692"/>
    </source>
</evidence>
<evidence type="ECO:0000256" key="2">
    <source>
        <dbReference type="ARBA" id="ARBA00005982"/>
    </source>
</evidence>
<comment type="subcellular location">
    <subcellularLocation>
        <location evidence="1">Membrane</location>
        <topology evidence="1">Multi-pass membrane protein</topology>
    </subcellularLocation>
</comment>
<keyword evidence="3 7" id="KW-0812">Transmembrane</keyword>
<dbReference type="SUPFAM" id="SSF103473">
    <property type="entry name" value="MFS general substrate transporter"/>
    <property type="match status" value="1"/>
</dbReference>
<dbReference type="Proteomes" id="UP000015453">
    <property type="component" value="Unassembled WGS sequence"/>
</dbReference>
<sequence length="265" mass="29946">RFLDKAAVVTKEEEVNFDGSPAKTWSLCSIQQVEEAKCVLRILPILLTDIVYRIGVDPQYVVFQALQSDRRLPFTDFQIPAASFGIFAILSLTLWIPIFDRVIMPWMRRIRRGEGLSPLHRIGFGILITVIESVVAGAVEGHRKASETPMSAMWFVPQLLLAGVSEAFYAIGLIEFFYKEFPENMRSIAGASYFVGSALGSYSYSLLITVVHRLTKNSSGGEWLPEDLDKGRLDYFYYFIAGLCSMNFLYFYLCAKSYRYKGTSG</sequence>
<organism evidence="8 9">
    <name type="scientific">Genlisea aurea</name>
    <dbReference type="NCBI Taxonomy" id="192259"/>
    <lineage>
        <taxon>Eukaryota</taxon>
        <taxon>Viridiplantae</taxon>
        <taxon>Streptophyta</taxon>
        <taxon>Embryophyta</taxon>
        <taxon>Tracheophyta</taxon>
        <taxon>Spermatophyta</taxon>
        <taxon>Magnoliopsida</taxon>
        <taxon>eudicotyledons</taxon>
        <taxon>Gunneridae</taxon>
        <taxon>Pentapetalae</taxon>
        <taxon>asterids</taxon>
        <taxon>lamiids</taxon>
        <taxon>Lamiales</taxon>
        <taxon>Lentibulariaceae</taxon>
        <taxon>Genlisea</taxon>
    </lineage>
</organism>
<comment type="similarity">
    <text evidence="6">Belongs to the major facilitator superfamily. Phosphate:H(+) symporter (TC 2.A.1.9) family.</text>
</comment>
<keyword evidence="4 7" id="KW-1133">Transmembrane helix</keyword>
<evidence type="ECO:0000256" key="4">
    <source>
        <dbReference type="ARBA" id="ARBA00022989"/>
    </source>
</evidence>
<dbReference type="GO" id="GO:0016020">
    <property type="term" value="C:membrane"/>
    <property type="evidence" value="ECO:0007669"/>
    <property type="project" value="UniProtKB-SubCell"/>
</dbReference>
<feature type="transmembrane region" description="Helical" evidence="7">
    <location>
        <begin position="235"/>
        <end position="255"/>
    </location>
</feature>
<evidence type="ECO:0008006" key="10">
    <source>
        <dbReference type="Google" id="ProtNLM"/>
    </source>
</evidence>
<accession>S8DNK0</accession>
<evidence type="ECO:0000256" key="6">
    <source>
        <dbReference type="ARBA" id="ARBA00044504"/>
    </source>
</evidence>
<proteinExistence type="inferred from homology"/>
<dbReference type="Pfam" id="PF00854">
    <property type="entry name" value="PTR2"/>
    <property type="match status" value="1"/>
</dbReference>
<dbReference type="InterPro" id="IPR000109">
    <property type="entry name" value="POT_fam"/>
</dbReference>
<feature type="transmembrane region" description="Helical" evidence="7">
    <location>
        <begin position="159"/>
        <end position="178"/>
    </location>
</feature>
<dbReference type="OrthoDB" id="8904098at2759"/>
<evidence type="ECO:0000256" key="1">
    <source>
        <dbReference type="ARBA" id="ARBA00004141"/>
    </source>
</evidence>
<gene>
    <name evidence="8" type="ORF">M569_10198</name>
</gene>
<feature type="non-terminal residue" evidence="8">
    <location>
        <position position="265"/>
    </location>
</feature>